<keyword evidence="3" id="KW-1185">Reference proteome</keyword>
<gene>
    <name evidence="2" type="ORF">FHP25_28290</name>
</gene>
<dbReference type="Gene3D" id="2.40.50.90">
    <property type="match status" value="1"/>
</dbReference>
<proteinExistence type="predicted"/>
<dbReference type="OrthoDB" id="9805504at2"/>
<dbReference type="InterPro" id="IPR035437">
    <property type="entry name" value="SNase_OB-fold_sf"/>
</dbReference>
<evidence type="ECO:0000313" key="2">
    <source>
        <dbReference type="EMBL" id="TXL71839.1"/>
    </source>
</evidence>
<dbReference type="SUPFAM" id="SSF50199">
    <property type="entry name" value="Staphylococcal nuclease"/>
    <property type="match status" value="1"/>
</dbReference>
<comment type="caution">
    <text evidence="2">The sequence shown here is derived from an EMBL/GenBank/DDBJ whole genome shotgun (WGS) entry which is preliminary data.</text>
</comment>
<protein>
    <submittedName>
        <fullName evidence="2">Thermonuclease family protein</fullName>
    </submittedName>
</protein>
<evidence type="ECO:0000259" key="1">
    <source>
        <dbReference type="PROSITE" id="PS50830"/>
    </source>
</evidence>
<reference evidence="2 3" key="1">
    <citation type="submission" date="2019-06" db="EMBL/GenBank/DDBJ databases">
        <title>New taxonomy in bacterial strain CC-CFT640, isolated from vineyard.</title>
        <authorList>
            <person name="Lin S.-Y."/>
            <person name="Tsai C.-F."/>
            <person name="Young C.-C."/>
        </authorList>
    </citation>
    <scope>NUCLEOTIDE SEQUENCE [LARGE SCALE GENOMIC DNA]</scope>
    <source>
        <strain evidence="2 3">CC-CFT640</strain>
    </source>
</reference>
<dbReference type="InterPro" id="IPR016071">
    <property type="entry name" value="Staphylococal_nuclease_OB-fold"/>
</dbReference>
<evidence type="ECO:0000313" key="3">
    <source>
        <dbReference type="Proteomes" id="UP000321638"/>
    </source>
</evidence>
<dbReference type="AlphaFoldDB" id="A0A5C8PEU7"/>
<dbReference type="Proteomes" id="UP000321638">
    <property type="component" value="Unassembled WGS sequence"/>
</dbReference>
<name>A0A5C8PEU7_9HYPH</name>
<dbReference type="EMBL" id="VDUZ01000039">
    <property type="protein sequence ID" value="TXL71839.1"/>
    <property type="molecule type" value="Genomic_DNA"/>
</dbReference>
<dbReference type="PROSITE" id="PS50830">
    <property type="entry name" value="TNASE_3"/>
    <property type="match status" value="1"/>
</dbReference>
<organism evidence="2 3">
    <name type="scientific">Vineibacter terrae</name>
    <dbReference type="NCBI Taxonomy" id="2586908"/>
    <lineage>
        <taxon>Bacteria</taxon>
        <taxon>Pseudomonadati</taxon>
        <taxon>Pseudomonadota</taxon>
        <taxon>Alphaproteobacteria</taxon>
        <taxon>Hyphomicrobiales</taxon>
        <taxon>Vineibacter</taxon>
    </lineage>
</organism>
<accession>A0A5C8PEU7</accession>
<dbReference type="SMART" id="SM00318">
    <property type="entry name" value="SNc"/>
    <property type="match status" value="1"/>
</dbReference>
<sequence length="130" mass="14202">MWLGIADAREGRQLVGTVTHVRDGDTIVVNGVPVRLNGLHAPELREPGGPAARAWMIEHTRGEQVVCQLNGDRTHDRWVGVCRNQDGDLAAQLIAAGLGRDCPRWSGGRYGRLEKPVAAAMTLPAYCLRR</sequence>
<feature type="domain" description="TNase-like" evidence="1">
    <location>
        <begin position="12"/>
        <end position="100"/>
    </location>
</feature>